<feature type="compositionally biased region" description="Polar residues" evidence="1">
    <location>
        <begin position="82"/>
        <end position="91"/>
    </location>
</feature>
<accession>A0AAD1U3D2</accession>
<feature type="compositionally biased region" description="Basic and acidic residues" evidence="1">
    <location>
        <begin position="1"/>
        <end position="22"/>
    </location>
</feature>
<feature type="region of interest" description="Disordered" evidence="1">
    <location>
        <begin position="74"/>
        <end position="110"/>
    </location>
</feature>
<evidence type="ECO:0000313" key="2">
    <source>
        <dbReference type="EMBL" id="CAI2361527.1"/>
    </source>
</evidence>
<feature type="compositionally biased region" description="Polar residues" evidence="1">
    <location>
        <begin position="195"/>
        <end position="220"/>
    </location>
</feature>
<evidence type="ECO:0000256" key="1">
    <source>
        <dbReference type="SAM" id="MobiDB-lite"/>
    </source>
</evidence>
<sequence>MSKGAKEVIDLDKSKEDKESTMRKNNRKSLYVLLKGEVRKYPPDESLKIIKEDEPTRKLFLQPSKVFSFGHQRSAAKHISRPRTSINGSAQNHRRGTSAGCKQGSGHYYKPSQKIRQVLKNTRTNSTGQFSTRNKRSFYKQNRATEKLAVICGQKLMIQRTNGEDLGKNNGKSHHEQLQSLLNEPGQVAESLLTQKSSLPTRPNFQSKRSTRPMTTSFTESGLRATGLETNPSKLTLKDSFLVSNQGTKLTTGLGNITDGMTPSRYISKRNLLDMSILESYSNFEHVNKDQDKAELKEYNRIRDKLLANEVTEESYNFIDNKRVLNKLKREFFKSQFSSTPKCNLMAAKDSRMRSADKLVNRDIVISITEDIEQFCPKYDLGSDPMIIQSLKINSENKTKTPKAPQKLKCFLNKLSKRLKRSPSSCKSAINLRQQKSSNRLAKPRIHCKSILPKKREIRDTPYVTTKGLKGKSTASPPQNLLTHCKGRVRNIFINPKYNGVHKQYGLKKKISISLLKDFDFK</sequence>
<name>A0AAD1U3D2_EUPCR</name>
<proteinExistence type="predicted"/>
<keyword evidence="3" id="KW-1185">Reference proteome</keyword>
<gene>
    <name evidence="2" type="ORF">ECRASSUSDP1_LOCUS2838</name>
</gene>
<organism evidence="2 3">
    <name type="scientific">Euplotes crassus</name>
    <dbReference type="NCBI Taxonomy" id="5936"/>
    <lineage>
        <taxon>Eukaryota</taxon>
        <taxon>Sar</taxon>
        <taxon>Alveolata</taxon>
        <taxon>Ciliophora</taxon>
        <taxon>Intramacronucleata</taxon>
        <taxon>Spirotrichea</taxon>
        <taxon>Hypotrichia</taxon>
        <taxon>Euplotida</taxon>
        <taxon>Euplotidae</taxon>
        <taxon>Moneuplotes</taxon>
    </lineage>
</organism>
<feature type="region of interest" description="Disordered" evidence="1">
    <location>
        <begin position="1"/>
        <end position="24"/>
    </location>
</feature>
<reference evidence="2" key="1">
    <citation type="submission" date="2023-07" db="EMBL/GenBank/DDBJ databases">
        <authorList>
            <consortium name="AG Swart"/>
            <person name="Singh M."/>
            <person name="Singh A."/>
            <person name="Seah K."/>
            <person name="Emmerich C."/>
        </authorList>
    </citation>
    <scope>NUCLEOTIDE SEQUENCE</scope>
    <source>
        <strain evidence="2">DP1</strain>
    </source>
</reference>
<protein>
    <submittedName>
        <fullName evidence="2">Uncharacterized protein</fullName>
    </submittedName>
</protein>
<feature type="region of interest" description="Disordered" evidence="1">
    <location>
        <begin position="195"/>
        <end position="222"/>
    </location>
</feature>
<dbReference type="EMBL" id="CAMPGE010002715">
    <property type="protein sequence ID" value="CAI2361527.1"/>
    <property type="molecule type" value="Genomic_DNA"/>
</dbReference>
<evidence type="ECO:0000313" key="3">
    <source>
        <dbReference type="Proteomes" id="UP001295684"/>
    </source>
</evidence>
<dbReference type="Proteomes" id="UP001295684">
    <property type="component" value="Unassembled WGS sequence"/>
</dbReference>
<comment type="caution">
    <text evidence="2">The sequence shown here is derived from an EMBL/GenBank/DDBJ whole genome shotgun (WGS) entry which is preliminary data.</text>
</comment>
<dbReference type="AlphaFoldDB" id="A0AAD1U3D2"/>